<gene>
    <name evidence="2" type="ORF">AWZ03_012898</name>
</gene>
<evidence type="ECO:0000313" key="2">
    <source>
        <dbReference type="EMBL" id="TDG40680.1"/>
    </source>
</evidence>
<organism evidence="2 3">
    <name type="scientific">Drosophila navojoa</name>
    <name type="common">Fruit fly</name>
    <dbReference type="NCBI Taxonomy" id="7232"/>
    <lineage>
        <taxon>Eukaryota</taxon>
        <taxon>Metazoa</taxon>
        <taxon>Ecdysozoa</taxon>
        <taxon>Arthropoda</taxon>
        <taxon>Hexapoda</taxon>
        <taxon>Insecta</taxon>
        <taxon>Pterygota</taxon>
        <taxon>Neoptera</taxon>
        <taxon>Endopterygota</taxon>
        <taxon>Diptera</taxon>
        <taxon>Brachycera</taxon>
        <taxon>Muscomorpha</taxon>
        <taxon>Ephydroidea</taxon>
        <taxon>Drosophilidae</taxon>
        <taxon>Drosophila</taxon>
    </lineage>
</organism>
<evidence type="ECO:0000256" key="1">
    <source>
        <dbReference type="SAM" id="MobiDB-lite"/>
    </source>
</evidence>
<name>A0A484AXW2_DRONA</name>
<protein>
    <submittedName>
        <fullName evidence="2">Uncharacterized protein</fullName>
    </submittedName>
</protein>
<feature type="region of interest" description="Disordered" evidence="1">
    <location>
        <begin position="63"/>
        <end position="91"/>
    </location>
</feature>
<proteinExistence type="predicted"/>
<feature type="compositionally biased region" description="Low complexity" evidence="1">
    <location>
        <begin position="17"/>
        <end position="34"/>
    </location>
</feature>
<reference evidence="2 3" key="1">
    <citation type="journal article" date="2019" name="J. Hered.">
        <title>An Improved Genome Assembly for Drosophila navojoa, the Basal Species in the mojavensis Cluster.</title>
        <authorList>
            <person name="Vanderlinde T."/>
            <person name="Dupim E.G."/>
            <person name="Nazario-Yepiz N.O."/>
            <person name="Carvalho A.B."/>
        </authorList>
    </citation>
    <scope>NUCLEOTIDE SEQUENCE [LARGE SCALE GENOMIC DNA]</scope>
    <source>
        <strain evidence="2">Navoj_Jal97</strain>
        <tissue evidence="2">Whole organism</tissue>
    </source>
</reference>
<feature type="region of interest" description="Disordered" evidence="1">
    <location>
        <begin position="1"/>
        <end position="34"/>
    </location>
</feature>
<sequence>MLRKLAEEPAAACCDKQTPTAPAASRQPPAAPATSMPHACAFVLRASTASQFCRQRQLLQSQCHTDAQPKLARNSNRTRRDTRIVQQQQQQQKQQIVGRLNLCALCKLQ</sequence>
<keyword evidence="3" id="KW-1185">Reference proteome</keyword>
<dbReference type="AlphaFoldDB" id="A0A484AXW2"/>
<comment type="caution">
    <text evidence="2">The sequence shown here is derived from an EMBL/GenBank/DDBJ whole genome shotgun (WGS) entry which is preliminary data.</text>
</comment>
<dbReference type="EMBL" id="LSRL02000508">
    <property type="protein sequence ID" value="TDG40680.1"/>
    <property type="molecule type" value="Genomic_DNA"/>
</dbReference>
<dbReference type="Proteomes" id="UP000295192">
    <property type="component" value="Unassembled WGS sequence"/>
</dbReference>
<accession>A0A484AXW2</accession>
<evidence type="ECO:0000313" key="3">
    <source>
        <dbReference type="Proteomes" id="UP000295192"/>
    </source>
</evidence>